<proteinExistence type="predicted"/>
<dbReference type="InterPro" id="IPR011256">
    <property type="entry name" value="Reg_factor_effector_dom_sf"/>
</dbReference>
<dbReference type="Gene3D" id="3.20.80.10">
    <property type="entry name" value="Regulatory factor, effector binding domain"/>
    <property type="match status" value="1"/>
</dbReference>
<dbReference type="EMBL" id="JARYZI010000019">
    <property type="protein sequence ID" value="MDH8679863.1"/>
    <property type="molecule type" value="Genomic_DNA"/>
</dbReference>
<accession>A0ABT6NHE8</accession>
<dbReference type="PANTHER" id="PTHR11220:SF1">
    <property type="entry name" value="HEME-BINDING PROTEIN 2"/>
    <property type="match status" value="1"/>
</dbReference>
<dbReference type="SUPFAM" id="SSF55136">
    <property type="entry name" value="Probable bacterial effector-binding domain"/>
    <property type="match status" value="1"/>
</dbReference>
<evidence type="ECO:0000313" key="2">
    <source>
        <dbReference type="Proteomes" id="UP001158045"/>
    </source>
</evidence>
<dbReference type="InterPro" id="IPR006917">
    <property type="entry name" value="SOUL_heme-bd"/>
</dbReference>
<reference evidence="1 2" key="1">
    <citation type="submission" date="2023-04" db="EMBL/GenBank/DDBJ databases">
        <title>Fusibacter bizertensis strain WBS, isolated from littoral bottom sediments of the Arctic seas - biochemical and genomic analysis.</title>
        <authorList>
            <person name="Brioukhanov A.L."/>
        </authorList>
    </citation>
    <scope>NUCLEOTIDE SEQUENCE [LARGE SCALE GENOMIC DNA]</scope>
    <source>
        <strain evidence="1 2">WBS</strain>
    </source>
</reference>
<dbReference type="Pfam" id="PF04832">
    <property type="entry name" value="SOUL"/>
    <property type="match status" value="1"/>
</dbReference>
<dbReference type="PANTHER" id="PTHR11220">
    <property type="entry name" value="HEME-BINDING PROTEIN-RELATED"/>
    <property type="match status" value="1"/>
</dbReference>
<protein>
    <submittedName>
        <fullName evidence="1">Heme-binding protein</fullName>
    </submittedName>
</protein>
<organism evidence="1 2">
    <name type="scientific">Fusibacter bizertensis</name>
    <dbReference type="NCBI Taxonomy" id="1488331"/>
    <lineage>
        <taxon>Bacteria</taxon>
        <taxon>Bacillati</taxon>
        <taxon>Bacillota</taxon>
        <taxon>Clostridia</taxon>
        <taxon>Eubacteriales</taxon>
        <taxon>Eubacteriales Family XII. Incertae Sedis</taxon>
        <taxon>Fusibacter</taxon>
    </lineage>
</organism>
<comment type="caution">
    <text evidence="1">The sequence shown here is derived from an EMBL/GenBank/DDBJ whole genome shotgun (WGS) entry which is preliminary data.</text>
</comment>
<dbReference type="Proteomes" id="UP001158045">
    <property type="component" value="Unassembled WGS sequence"/>
</dbReference>
<name>A0ABT6NHE8_9FIRM</name>
<evidence type="ECO:0000313" key="1">
    <source>
        <dbReference type="EMBL" id="MDH8679863.1"/>
    </source>
</evidence>
<gene>
    <name evidence="1" type="ORF">QE109_17080</name>
</gene>
<keyword evidence="2" id="KW-1185">Reference proteome</keyword>
<dbReference type="RefSeq" id="WP_281095757.1">
    <property type="nucleotide sequence ID" value="NZ_JARYZI010000019.1"/>
</dbReference>
<sequence length="174" mass="20225">MGKYESPNYKVLTKDGNFEVREYSDFYVIEYDNDFDLEINQGFGTLFNYISSDNEDRMKISMTVPVIEEVTGDKKKMAFVVPAQFGEDIPKPNSSHLSVKKFDQGIFATITYSGFTNNTKEEKMKSNLENWLVEKGYTGQSNYMLAQYNPPFVPPMFRKNEIIIRIKKKGDHYE</sequence>